<feature type="domain" description="Cobalamin adenosyltransferase-like" evidence="5">
    <location>
        <begin position="3"/>
        <end position="164"/>
    </location>
</feature>
<keyword evidence="7" id="KW-1185">Reference proteome</keyword>
<gene>
    <name evidence="6" type="ORF">GPUN_0754</name>
</gene>
<organism evidence="6 7">
    <name type="scientific">Glaciecola punicea ACAM 611</name>
    <dbReference type="NCBI Taxonomy" id="1121923"/>
    <lineage>
        <taxon>Bacteria</taxon>
        <taxon>Pseudomonadati</taxon>
        <taxon>Pseudomonadota</taxon>
        <taxon>Gammaproteobacteria</taxon>
        <taxon>Alteromonadales</taxon>
        <taxon>Alteromonadaceae</taxon>
        <taxon>Glaciecola</taxon>
    </lineage>
</organism>
<dbReference type="GO" id="GO:0008817">
    <property type="term" value="F:corrinoid adenosyltransferase activity"/>
    <property type="evidence" value="ECO:0007669"/>
    <property type="project" value="UniProtKB-UniRule"/>
</dbReference>
<dbReference type="InterPro" id="IPR016030">
    <property type="entry name" value="CblAdoTrfase-like"/>
</dbReference>
<dbReference type="GO" id="GO:0009236">
    <property type="term" value="P:cobalamin biosynthetic process"/>
    <property type="evidence" value="ECO:0007669"/>
    <property type="project" value="UniProtKB-UniRule"/>
</dbReference>
<dbReference type="Pfam" id="PF01923">
    <property type="entry name" value="Cob_adeno_trans"/>
    <property type="match status" value="1"/>
</dbReference>
<dbReference type="EMBL" id="BAET01000007">
    <property type="protein sequence ID" value="GAB54892.1"/>
    <property type="molecule type" value="Genomic_DNA"/>
</dbReference>
<dbReference type="SUPFAM" id="SSF89028">
    <property type="entry name" value="Cobalamin adenosyltransferase-like"/>
    <property type="match status" value="1"/>
</dbReference>
<dbReference type="PANTHER" id="PTHR12213">
    <property type="entry name" value="CORRINOID ADENOSYLTRANSFERASE"/>
    <property type="match status" value="1"/>
</dbReference>
<dbReference type="NCBIfam" id="TIGR00636">
    <property type="entry name" value="PduO_Nterm"/>
    <property type="match status" value="1"/>
</dbReference>
<keyword evidence="1 4" id="KW-0808">Transferase</keyword>
<comment type="caution">
    <text evidence="6">The sequence shown here is derived from an EMBL/GenBank/DDBJ whole genome shotgun (WGS) entry which is preliminary data.</text>
</comment>
<comment type="pathway">
    <text evidence="4">Cofactor biosynthesis; adenosylcobalamin biosynthesis; adenosylcobalamin from cob(II)yrinate a,c-diamide: step 2/7.</text>
</comment>
<name>H5T9B5_9ALTE</name>
<comment type="catalytic activity">
    <reaction evidence="4">
        <text>2 cob(II)alamin + reduced [electron-transfer flavoprotein] + 2 ATP = 2 adenosylcob(III)alamin + 2 triphosphate + oxidized [electron-transfer flavoprotein] + 3 H(+)</text>
        <dbReference type="Rhea" id="RHEA:28671"/>
        <dbReference type="Rhea" id="RHEA-COMP:10685"/>
        <dbReference type="Rhea" id="RHEA-COMP:10686"/>
        <dbReference type="ChEBI" id="CHEBI:15378"/>
        <dbReference type="ChEBI" id="CHEBI:16304"/>
        <dbReference type="ChEBI" id="CHEBI:18036"/>
        <dbReference type="ChEBI" id="CHEBI:18408"/>
        <dbReference type="ChEBI" id="CHEBI:30616"/>
        <dbReference type="ChEBI" id="CHEBI:57692"/>
        <dbReference type="ChEBI" id="CHEBI:58307"/>
        <dbReference type="EC" id="2.5.1.17"/>
    </reaction>
</comment>
<dbReference type="OrthoDB" id="9778896at2"/>
<evidence type="ECO:0000259" key="5">
    <source>
        <dbReference type="Pfam" id="PF01923"/>
    </source>
</evidence>
<reference evidence="6 7" key="1">
    <citation type="journal article" date="2012" name="J. Bacteriol.">
        <title>Genome sequence of proteorhodopsin-containing sea ice bacterium Glaciecola punicea ACAM 611T.</title>
        <authorList>
            <person name="Qin Q.-L."/>
            <person name="Xie B.-B."/>
            <person name="Shu Y.-L."/>
            <person name="Rong J.-C."/>
            <person name="Zhao D.-L."/>
            <person name="Zhang X.-Y."/>
            <person name="Chen X.-L."/>
            <person name="Zhou B.-C."/>
            <person name="Zhanga Y.-Z."/>
        </authorList>
    </citation>
    <scope>NUCLEOTIDE SEQUENCE [LARGE SCALE GENOMIC DNA]</scope>
    <source>
        <strain evidence="6 7">ACAM 611</strain>
    </source>
</reference>
<reference evidence="6 7" key="2">
    <citation type="journal article" date="2017" name="Antonie Van Leeuwenhoek">
        <title>Rhizobium rhizosphaerae sp. nov., a novel species isolated from rice rhizosphere.</title>
        <authorList>
            <person name="Zhao J.J."/>
            <person name="Zhang J."/>
            <person name="Zhang R.J."/>
            <person name="Zhang C.W."/>
            <person name="Yin H.Q."/>
            <person name="Zhang X.X."/>
        </authorList>
    </citation>
    <scope>NUCLEOTIDE SEQUENCE [LARGE SCALE GENOMIC DNA]</scope>
    <source>
        <strain evidence="6 7">ACAM 611</strain>
    </source>
</reference>
<keyword evidence="2 4" id="KW-0547">Nucleotide-binding</keyword>
<proteinExistence type="inferred from homology"/>
<dbReference type="InterPro" id="IPR036451">
    <property type="entry name" value="CblAdoTrfase-like_sf"/>
</dbReference>
<evidence type="ECO:0000313" key="6">
    <source>
        <dbReference type="EMBL" id="GAB54892.1"/>
    </source>
</evidence>
<accession>H5T9B5</accession>
<dbReference type="RefSeq" id="WP_006003440.1">
    <property type="nucleotide sequence ID" value="NZ_BAET01000007.1"/>
</dbReference>
<comment type="catalytic activity">
    <reaction evidence="4">
        <text>2 cob(II)yrinate a,c diamide + reduced [electron-transfer flavoprotein] + 2 ATP = 2 adenosylcob(III)yrinate a,c-diamide + 2 triphosphate + oxidized [electron-transfer flavoprotein] + 3 H(+)</text>
        <dbReference type="Rhea" id="RHEA:11528"/>
        <dbReference type="Rhea" id="RHEA-COMP:10685"/>
        <dbReference type="Rhea" id="RHEA-COMP:10686"/>
        <dbReference type="ChEBI" id="CHEBI:15378"/>
        <dbReference type="ChEBI" id="CHEBI:18036"/>
        <dbReference type="ChEBI" id="CHEBI:30616"/>
        <dbReference type="ChEBI" id="CHEBI:57692"/>
        <dbReference type="ChEBI" id="CHEBI:58307"/>
        <dbReference type="ChEBI" id="CHEBI:58503"/>
        <dbReference type="ChEBI" id="CHEBI:58537"/>
        <dbReference type="EC" id="2.5.1.17"/>
    </reaction>
</comment>
<dbReference type="PANTHER" id="PTHR12213:SF0">
    <property type="entry name" value="CORRINOID ADENOSYLTRANSFERASE MMAB"/>
    <property type="match status" value="1"/>
</dbReference>
<dbReference type="eggNOG" id="COG2096">
    <property type="taxonomic scope" value="Bacteria"/>
</dbReference>
<sequence length="175" mass="19438">MKIYTKQGDKGTTAVYTSTVVRMDKDDILLDCYGTLDELNSYLGLCASHLDEESMQVQKEKLLLCQQQLFAIGFALSDSDKLELTSVEHLESSIDELQTNLPAQTSFILPGGSMVASHLQVARTIARRAERRLVSVSKHYAVNDISLAYVNRLSDYLFVLARHCNHAAGVVDINV</sequence>
<dbReference type="UniPathway" id="UPA00148">
    <property type="reaction ID" value="UER00233"/>
</dbReference>
<evidence type="ECO:0000256" key="1">
    <source>
        <dbReference type="ARBA" id="ARBA00022679"/>
    </source>
</evidence>
<keyword evidence="3 4" id="KW-0067">ATP-binding</keyword>
<dbReference type="AlphaFoldDB" id="H5T9B5"/>
<protein>
    <recommendedName>
        <fullName evidence="4">Corrinoid adenosyltransferase</fullName>
        <ecNumber evidence="4">2.5.1.17</ecNumber>
    </recommendedName>
    <alternativeName>
        <fullName evidence="4">Cob(II)alamin adenosyltransferase</fullName>
    </alternativeName>
    <alternativeName>
        <fullName evidence="4">Cob(II)yrinic acid a,c-diamide adenosyltransferase</fullName>
    </alternativeName>
    <alternativeName>
        <fullName evidence="4">Cobinamide/cobalamin adenosyltransferase</fullName>
    </alternativeName>
</protein>
<evidence type="ECO:0000313" key="7">
    <source>
        <dbReference type="Proteomes" id="UP000053586"/>
    </source>
</evidence>
<dbReference type="GO" id="GO:0005524">
    <property type="term" value="F:ATP binding"/>
    <property type="evidence" value="ECO:0007669"/>
    <property type="project" value="UniProtKB-UniRule"/>
</dbReference>
<comment type="similarity">
    <text evidence="4">Belongs to the Cob(I)alamin adenosyltransferase family.</text>
</comment>
<dbReference type="EC" id="2.5.1.17" evidence="4"/>
<keyword evidence="4" id="KW-0169">Cobalamin biosynthesis</keyword>
<dbReference type="Proteomes" id="UP000053586">
    <property type="component" value="Unassembled WGS sequence"/>
</dbReference>
<evidence type="ECO:0000256" key="4">
    <source>
        <dbReference type="RuleBase" id="RU366026"/>
    </source>
</evidence>
<dbReference type="Gene3D" id="1.20.1200.10">
    <property type="entry name" value="Cobalamin adenosyltransferase-like"/>
    <property type="match status" value="1"/>
</dbReference>
<dbReference type="STRING" id="56804.BAE46_00145"/>
<dbReference type="InterPro" id="IPR029499">
    <property type="entry name" value="PduO-typ"/>
</dbReference>
<evidence type="ECO:0000256" key="2">
    <source>
        <dbReference type="ARBA" id="ARBA00022741"/>
    </source>
</evidence>
<evidence type="ECO:0000256" key="3">
    <source>
        <dbReference type="ARBA" id="ARBA00022840"/>
    </source>
</evidence>